<name>A0A380RV55_FIBSU</name>
<dbReference type="EMBL" id="UHJL01000001">
    <property type="protein sequence ID" value="SUQ19428.1"/>
    <property type="molecule type" value="Genomic_DNA"/>
</dbReference>
<evidence type="ECO:0000313" key="2">
    <source>
        <dbReference type="EMBL" id="SUQ19428.1"/>
    </source>
</evidence>
<keyword evidence="1" id="KW-0472">Membrane</keyword>
<dbReference type="Proteomes" id="UP000255423">
    <property type="component" value="Unassembled WGS sequence"/>
</dbReference>
<sequence length="632" mass="67329">MKNAFNTILILTVVGFIALIAGALYFGAPAFGWIIMIAIMAVYLVEQYSAIRKMKQIIAEDEVIDSCEKGNAYPEPGTGVVAKRIELAKRLLQKNIRLDSPIAFDVLSSGSSIPLNRSVGSTVILLGLMGTFFGLMQSVATAGGAIDNSTTQGTLDTIQVLFQNMKGIFGTSLCGLFAALILSASRTVLSSKRDEFMAHLDTFTLDMQKDESAEGVIEEDKNELERLFESVEKNLSVIASSVKEGLAGVVSMVGEELSAMTSKLNQDVVESVQKVSTEMTSSIKTVNDSLAGAVANMNESTQKFGELVGASVTNAFSPINENIGALSKSVEAIPSKLDDKLNGISVALNASLEGLSSGVKSSLDGVSGNVETALSKVASEVKAGLDGVASDVKAGLQDVAKGTMDVAYLTKDAMDEASKSIGDSVAEQVKQSSEQWADFMQRLEDKTTANVDSQREGLETLKNVALQVAEKAQAGSAELSQNVSEKLGALSSDILGAFQKLSETSSVLLEAQKALTESIDNRVVKEKEATDALGGNIVETAELMRVNQSELSANLEMLRSGLETILEKLSGDTAEHEEEDNFVEHLNQSLEAFHERASEVLMENAVKTQEILLEVLEQTQRSAIPAQPKAEG</sequence>
<dbReference type="AlphaFoldDB" id="A0A380RV55"/>
<feature type="transmembrane region" description="Helical" evidence="1">
    <location>
        <begin position="166"/>
        <end position="189"/>
    </location>
</feature>
<dbReference type="Gene3D" id="1.20.120.20">
    <property type="entry name" value="Apolipoprotein"/>
    <property type="match status" value="2"/>
</dbReference>
<accession>A0A380RV55</accession>
<proteinExistence type="predicted"/>
<evidence type="ECO:0000313" key="3">
    <source>
        <dbReference type="Proteomes" id="UP000255423"/>
    </source>
</evidence>
<evidence type="ECO:0000256" key="1">
    <source>
        <dbReference type="SAM" id="Phobius"/>
    </source>
</evidence>
<reference evidence="2 3" key="1">
    <citation type="submission" date="2017-08" db="EMBL/GenBank/DDBJ databases">
        <authorList>
            <person name="de Groot N.N."/>
        </authorList>
    </citation>
    <scope>NUCLEOTIDE SEQUENCE [LARGE SCALE GENOMIC DNA]</scope>
    <source>
        <strain evidence="2 3">HM2</strain>
    </source>
</reference>
<feature type="transmembrane region" description="Helical" evidence="1">
    <location>
        <begin position="7"/>
        <end position="24"/>
    </location>
</feature>
<protein>
    <submittedName>
        <fullName evidence="2">Biopolymer transport protein ExbB/TolQ</fullName>
    </submittedName>
</protein>
<organism evidence="2 3">
    <name type="scientific">Fibrobacter succinogenes</name>
    <name type="common">Bacteroides succinogenes</name>
    <dbReference type="NCBI Taxonomy" id="833"/>
    <lineage>
        <taxon>Bacteria</taxon>
        <taxon>Pseudomonadati</taxon>
        <taxon>Fibrobacterota</taxon>
        <taxon>Fibrobacteria</taxon>
        <taxon>Fibrobacterales</taxon>
        <taxon>Fibrobacteraceae</taxon>
        <taxon>Fibrobacter</taxon>
    </lineage>
</organism>
<dbReference type="RefSeq" id="WP_109572070.1">
    <property type="nucleotide sequence ID" value="NZ_UHJL01000001.1"/>
</dbReference>
<gene>
    <name evidence="2" type="ORF">SAMN05661053_0660</name>
</gene>
<keyword evidence="1" id="KW-0812">Transmembrane</keyword>
<feature type="transmembrane region" description="Helical" evidence="1">
    <location>
        <begin position="30"/>
        <end position="46"/>
    </location>
</feature>
<keyword evidence="1" id="KW-1133">Transmembrane helix</keyword>